<dbReference type="EMBL" id="MU032344">
    <property type="protein sequence ID" value="KAF3770546.1"/>
    <property type="molecule type" value="Genomic_DNA"/>
</dbReference>
<protein>
    <submittedName>
        <fullName evidence="1">Uncharacterized protein</fullName>
    </submittedName>
</protein>
<evidence type="ECO:0000313" key="2">
    <source>
        <dbReference type="Proteomes" id="UP000803844"/>
    </source>
</evidence>
<proteinExistence type="predicted"/>
<evidence type="ECO:0000313" key="1">
    <source>
        <dbReference type="EMBL" id="KAF3770546.1"/>
    </source>
</evidence>
<name>A0A9P4YCI2_CRYP1</name>
<gene>
    <name evidence="1" type="ORF">M406DRAFT_354497</name>
</gene>
<keyword evidence="2" id="KW-1185">Reference proteome</keyword>
<organism evidence="1 2">
    <name type="scientific">Cryphonectria parasitica (strain ATCC 38755 / EP155)</name>
    <dbReference type="NCBI Taxonomy" id="660469"/>
    <lineage>
        <taxon>Eukaryota</taxon>
        <taxon>Fungi</taxon>
        <taxon>Dikarya</taxon>
        <taxon>Ascomycota</taxon>
        <taxon>Pezizomycotina</taxon>
        <taxon>Sordariomycetes</taxon>
        <taxon>Sordariomycetidae</taxon>
        <taxon>Diaporthales</taxon>
        <taxon>Cryphonectriaceae</taxon>
        <taxon>Cryphonectria-Endothia species complex</taxon>
        <taxon>Cryphonectria</taxon>
    </lineage>
</organism>
<dbReference type="RefSeq" id="XP_040781507.1">
    <property type="nucleotide sequence ID" value="XM_040922933.1"/>
</dbReference>
<dbReference type="GeneID" id="63840062"/>
<dbReference type="Proteomes" id="UP000803844">
    <property type="component" value="Unassembled WGS sequence"/>
</dbReference>
<comment type="caution">
    <text evidence="1">The sequence shown here is derived from an EMBL/GenBank/DDBJ whole genome shotgun (WGS) entry which is preliminary data.</text>
</comment>
<reference evidence="1" key="1">
    <citation type="journal article" date="2020" name="Phytopathology">
        <title>Genome sequence of the chestnut blight fungus Cryphonectria parasitica EP155: A fundamental resource for an archetypical invasive plant pathogen.</title>
        <authorList>
            <person name="Crouch J.A."/>
            <person name="Dawe A."/>
            <person name="Aerts A."/>
            <person name="Barry K."/>
            <person name="Churchill A.C.L."/>
            <person name="Grimwood J."/>
            <person name="Hillman B."/>
            <person name="Milgroom M.G."/>
            <person name="Pangilinan J."/>
            <person name="Smith M."/>
            <person name="Salamov A."/>
            <person name="Schmutz J."/>
            <person name="Yadav J."/>
            <person name="Grigoriev I.V."/>
            <person name="Nuss D."/>
        </authorList>
    </citation>
    <scope>NUCLEOTIDE SEQUENCE</scope>
    <source>
        <strain evidence="1">EP155</strain>
    </source>
</reference>
<dbReference type="AlphaFoldDB" id="A0A9P4YCI2"/>
<accession>A0A9P4YCI2</accession>
<sequence length="104" mass="11432">MILSCCLMIAVLSFTPNRFPSLSLVSPHKHKRAGRQAISMHDVAFVISYGQITTAFSTKEDCISDVQQHGLIPFGNAHSYMKKPPTITRIMGNNDNVGVTRTPS</sequence>